<evidence type="ECO:0000256" key="1">
    <source>
        <dbReference type="SAM" id="Phobius"/>
    </source>
</evidence>
<evidence type="ECO:0000313" key="2">
    <source>
        <dbReference type="EMBL" id="QHU15438.1"/>
    </source>
</evidence>
<feature type="transmembrane region" description="Helical" evidence="1">
    <location>
        <begin position="98"/>
        <end position="120"/>
    </location>
</feature>
<dbReference type="EMBL" id="MN740857">
    <property type="protein sequence ID" value="QHU15438.1"/>
    <property type="molecule type" value="Genomic_DNA"/>
</dbReference>
<name>A0A6C0KGH5_9ZZZZ</name>
<sequence length="124" mass="13538">MSADMWTPVARDASLGLVLFGTISYLVNRNRTSGANSTFVVMATLYGAPFGWLWLCSLGAGSVGNDNLSWLWKIWGINLTLSSLILLFFYLSDFQGSAATLLAIAFLLIIVVSLLLAWIVRQTS</sequence>
<keyword evidence="1" id="KW-0812">Transmembrane</keyword>
<keyword evidence="1" id="KW-1133">Transmembrane helix</keyword>
<proteinExistence type="predicted"/>
<dbReference type="AlphaFoldDB" id="A0A6C0KGH5"/>
<reference evidence="2" key="1">
    <citation type="journal article" date="2020" name="Nature">
        <title>Giant virus diversity and host interactions through global metagenomics.</title>
        <authorList>
            <person name="Schulz F."/>
            <person name="Roux S."/>
            <person name="Paez-Espino D."/>
            <person name="Jungbluth S."/>
            <person name="Walsh D.A."/>
            <person name="Denef V.J."/>
            <person name="McMahon K.D."/>
            <person name="Konstantinidis K.T."/>
            <person name="Eloe-Fadrosh E.A."/>
            <person name="Kyrpides N.C."/>
            <person name="Woyke T."/>
        </authorList>
    </citation>
    <scope>NUCLEOTIDE SEQUENCE</scope>
    <source>
        <strain evidence="2">GVMAG-S-1103017-68</strain>
    </source>
</reference>
<protein>
    <submittedName>
        <fullName evidence="2">Uncharacterized protein</fullName>
    </submittedName>
</protein>
<organism evidence="2">
    <name type="scientific">viral metagenome</name>
    <dbReference type="NCBI Taxonomy" id="1070528"/>
    <lineage>
        <taxon>unclassified sequences</taxon>
        <taxon>metagenomes</taxon>
        <taxon>organismal metagenomes</taxon>
    </lineage>
</organism>
<feature type="transmembrane region" description="Helical" evidence="1">
    <location>
        <begin position="6"/>
        <end position="27"/>
    </location>
</feature>
<feature type="transmembrane region" description="Helical" evidence="1">
    <location>
        <begin position="39"/>
        <end position="60"/>
    </location>
</feature>
<feature type="transmembrane region" description="Helical" evidence="1">
    <location>
        <begin position="72"/>
        <end position="91"/>
    </location>
</feature>
<accession>A0A6C0KGH5</accession>
<keyword evidence="1" id="KW-0472">Membrane</keyword>